<protein>
    <submittedName>
        <fullName evidence="8">AGZA family xanthine/uracil permease-like MFS transporter</fullName>
    </submittedName>
</protein>
<dbReference type="Pfam" id="PF00860">
    <property type="entry name" value="Xan_ur_permease"/>
    <property type="match status" value="1"/>
</dbReference>
<feature type="transmembrane region" description="Helical" evidence="7">
    <location>
        <begin position="202"/>
        <end position="220"/>
    </location>
</feature>
<keyword evidence="3" id="KW-0813">Transport</keyword>
<dbReference type="GO" id="GO:0005345">
    <property type="term" value="F:purine nucleobase transmembrane transporter activity"/>
    <property type="evidence" value="ECO:0007669"/>
    <property type="project" value="TreeGrafter"/>
</dbReference>
<dbReference type="EMBL" id="JACHNY010000001">
    <property type="protein sequence ID" value="MBB4616079.1"/>
    <property type="molecule type" value="Genomic_DNA"/>
</dbReference>
<keyword evidence="6 7" id="KW-0472">Membrane</keyword>
<dbReference type="Proteomes" id="UP000574769">
    <property type="component" value="Unassembled WGS sequence"/>
</dbReference>
<dbReference type="RefSeq" id="WP_184110685.1">
    <property type="nucleotide sequence ID" value="NZ_JACHNY010000001.1"/>
</dbReference>
<dbReference type="GO" id="GO:0012505">
    <property type="term" value="C:endomembrane system"/>
    <property type="evidence" value="ECO:0007669"/>
    <property type="project" value="UniProtKB-SubCell"/>
</dbReference>
<organism evidence="8 9">
    <name type="scientific">Sphingomonas abaci</name>
    <dbReference type="NCBI Taxonomy" id="237611"/>
    <lineage>
        <taxon>Bacteria</taxon>
        <taxon>Pseudomonadati</taxon>
        <taxon>Pseudomonadota</taxon>
        <taxon>Alphaproteobacteria</taxon>
        <taxon>Sphingomonadales</taxon>
        <taxon>Sphingomonadaceae</taxon>
        <taxon>Sphingomonas</taxon>
    </lineage>
</organism>
<evidence type="ECO:0000256" key="6">
    <source>
        <dbReference type="ARBA" id="ARBA00023136"/>
    </source>
</evidence>
<proteinExistence type="inferred from homology"/>
<evidence type="ECO:0000256" key="4">
    <source>
        <dbReference type="ARBA" id="ARBA00022692"/>
    </source>
</evidence>
<gene>
    <name evidence="8" type="ORF">GGQ96_000185</name>
</gene>
<comment type="caution">
    <text evidence="8">The sequence shown here is derived from an EMBL/GenBank/DDBJ whole genome shotgun (WGS) entry which is preliminary data.</text>
</comment>
<dbReference type="AlphaFoldDB" id="A0A7W7AGX5"/>
<keyword evidence="9" id="KW-1185">Reference proteome</keyword>
<sequence length="443" mass="44225">MSVARFLAPLLERRFDLAARGTTPAREAMAGLTSFLAAAYLIVVIPSLLSSGGMDKGAATTAAILLLAGGSAAMGLYANLPFLVGPGIGGSAILGVTLAQVEGVPWPVGLGIALCSGFAFLALTLTGARGLVVRMIPPQIKLGLGASIGLFIALLGCRDAGMVAVNARSNALALGDFAAPGPIVALIGLAVAVALQARRVPGAILAGIAAAALAGIPYGLTTLHGAVSLPHSIAPVAFRLDPVGALTLAALPYMFAFFAGEFFSTLGTTLAIGAKAGLTDAEGNLPGIERPFLVDSIAATVGPLIGIPAGTALVESAAGVEAGGRTGLTPLCAALCFLLTLALLPIAMAIPRAATAPALILIGISMFGTLARAHQSDATDLLPAMAMVLLTLISNSFGTGIAGGLLAHVLVMLLAGRARELPMGLIVLSLPLGYYFYTAATGH</sequence>
<feature type="transmembrane region" description="Helical" evidence="7">
    <location>
        <begin position="140"/>
        <end position="157"/>
    </location>
</feature>
<evidence type="ECO:0000313" key="8">
    <source>
        <dbReference type="EMBL" id="MBB4616079.1"/>
    </source>
</evidence>
<evidence type="ECO:0000313" key="9">
    <source>
        <dbReference type="Proteomes" id="UP000574769"/>
    </source>
</evidence>
<feature type="transmembrane region" description="Helical" evidence="7">
    <location>
        <begin position="177"/>
        <end position="195"/>
    </location>
</feature>
<feature type="transmembrane region" description="Helical" evidence="7">
    <location>
        <begin position="28"/>
        <end position="49"/>
    </location>
</feature>
<dbReference type="InterPro" id="IPR045018">
    <property type="entry name" value="Azg-like"/>
</dbReference>
<evidence type="ECO:0000256" key="3">
    <source>
        <dbReference type="ARBA" id="ARBA00022448"/>
    </source>
</evidence>
<dbReference type="GO" id="GO:0005886">
    <property type="term" value="C:plasma membrane"/>
    <property type="evidence" value="ECO:0007669"/>
    <property type="project" value="TreeGrafter"/>
</dbReference>
<evidence type="ECO:0000256" key="2">
    <source>
        <dbReference type="ARBA" id="ARBA00005697"/>
    </source>
</evidence>
<feature type="transmembrane region" description="Helical" evidence="7">
    <location>
        <begin position="61"/>
        <end position="84"/>
    </location>
</feature>
<comment type="subcellular location">
    <subcellularLocation>
        <location evidence="1">Endomembrane system</location>
        <topology evidence="1">Multi-pass membrane protein</topology>
    </subcellularLocation>
</comment>
<feature type="transmembrane region" description="Helical" evidence="7">
    <location>
        <begin position="250"/>
        <end position="272"/>
    </location>
</feature>
<feature type="transmembrane region" description="Helical" evidence="7">
    <location>
        <begin position="421"/>
        <end position="437"/>
    </location>
</feature>
<dbReference type="InterPro" id="IPR006043">
    <property type="entry name" value="NCS2"/>
</dbReference>
<feature type="transmembrane region" description="Helical" evidence="7">
    <location>
        <begin position="104"/>
        <end position="128"/>
    </location>
</feature>
<evidence type="ECO:0000256" key="1">
    <source>
        <dbReference type="ARBA" id="ARBA00004127"/>
    </source>
</evidence>
<keyword evidence="4 7" id="KW-0812">Transmembrane</keyword>
<dbReference type="PANTHER" id="PTHR43337">
    <property type="entry name" value="XANTHINE/URACIL PERMEASE C887.17-RELATED"/>
    <property type="match status" value="1"/>
</dbReference>
<reference evidence="8 9" key="1">
    <citation type="submission" date="2020-08" db="EMBL/GenBank/DDBJ databases">
        <title>Genomic Encyclopedia of Type Strains, Phase IV (KMG-IV): sequencing the most valuable type-strain genomes for metagenomic binning, comparative biology and taxonomic classification.</title>
        <authorList>
            <person name="Goeker M."/>
        </authorList>
    </citation>
    <scope>NUCLEOTIDE SEQUENCE [LARGE SCALE GENOMIC DNA]</scope>
    <source>
        <strain evidence="8 9">DSM 15867</strain>
    </source>
</reference>
<keyword evidence="5 7" id="KW-1133">Transmembrane helix</keyword>
<feature type="transmembrane region" description="Helical" evidence="7">
    <location>
        <begin position="326"/>
        <end position="347"/>
    </location>
</feature>
<name>A0A7W7AGX5_9SPHN</name>
<accession>A0A7W7AGX5</accession>
<feature type="transmembrane region" description="Helical" evidence="7">
    <location>
        <begin position="385"/>
        <end position="414"/>
    </location>
</feature>
<dbReference type="PANTHER" id="PTHR43337:SF1">
    <property type="entry name" value="XANTHINE_URACIL PERMEASE C887.17-RELATED"/>
    <property type="match status" value="1"/>
</dbReference>
<feature type="transmembrane region" description="Helical" evidence="7">
    <location>
        <begin position="354"/>
        <end position="373"/>
    </location>
</feature>
<evidence type="ECO:0000256" key="5">
    <source>
        <dbReference type="ARBA" id="ARBA00022989"/>
    </source>
</evidence>
<evidence type="ECO:0000256" key="7">
    <source>
        <dbReference type="SAM" id="Phobius"/>
    </source>
</evidence>
<comment type="similarity">
    <text evidence="2">Belongs to the nucleobase:cation symporter-2 (NCS2) (TC 2.A.40) family. Azg-like subfamily.</text>
</comment>